<keyword evidence="1" id="KW-0371">Homeobox</keyword>
<name>A0A7T5VFM6_9BACT</name>
<reference evidence="1 2" key="1">
    <citation type="submission" date="2020-05" db="EMBL/GenBank/DDBJ databases">
        <title>Complete genome of Desulfobulbus oligotrophicus.</title>
        <authorList>
            <person name="Podar M."/>
        </authorList>
    </citation>
    <scope>NUCLEOTIDE SEQUENCE [LARGE SCALE GENOMIC DNA]</scope>
    <source>
        <strain evidence="1 2">Prop6</strain>
    </source>
</reference>
<evidence type="ECO:0000313" key="2">
    <source>
        <dbReference type="Proteomes" id="UP000596092"/>
    </source>
</evidence>
<dbReference type="GO" id="GO:0003677">
    <property type="term" value="F:DNA binding"/>
    <property type="evidence" value="ECO:0007669"/>
    <property type="project" value="UniProtKB-KW"/>
</dbReference>
<organism evidence="1 2">
    <name type="scientific">Desulfobulbus oligotrophicus</name>
    <dbReference type="NCBI Taxonomy" id="1909699"/>
    <lineage>
        <taxon>Bacteria</taxon>
        <taxon>Pseudomonadati</taxon>
        <taxon>Thermodesulfobacteriota</taxon>
        <taxon>Desulfobulbia</taxon>
        <taxon>Desulfobulbales</taxon>
        <taxon>Desulfobulbaceae</taxon>
        <taxon>Desulfobulbus</taxon>
    </lineage>
</organism>
<accession>A0A7T5VFM6</accession>
<dbReference type="Proteomes" id="UP000596092">
    <property type="component" value="Chromosome"/>
</dbReference>
<keyword evidence="2" id="KW-1185">Reference proteome</keyword>
<proteinExistence type="predicted"/>
<evidence type="ECO:0000313" key="1">
    <source>
        <dbReference type="EMBL" id="QQG67034.1"/>
    </source>
</evidence>
<dbReference type="KEGG" id="dog:HP555_11605"/>
<sequence length="133" mass="15115">MMMQPEQIFTEKVLADLFPPERSNEFFDALFGDADEGAYDIALRFAAYDRATQTLQFNLDLHERPGRCLVCNLTAGLPQVFSRHPIINLNGLVTDIGRLLGDKVVCDQWQLGRTVQEEQSLHRIPLSIRLKNA</sequence>
<dbReference type="AlphaFoldDB" id="A0A7T5VFM6"/>
<protein>
    <submittedName>
        <fullName evidence="1">Pancreas/duodenum homeobox protein 1</fullName>
    </submittedName>
</protein>
<gene>
    <name evidence="1" type="ORF">HP555_11605</name>
</gene>
<keyword evidence="1" id="KW-0238">DNA-binding</keyword>
<dbReference type="EMBL" id="CP054140">
    <property type="protein sequence ID" value="QQG67034.1"/>
    <property type="molecule type" value="Genomic_DNA"/>
</dbReference>